<dbReference type="Gene3D" id="1.10.1740.10">
    <property type="match status" value="1"/>
</dbReference>
<evidence type="ECO:0000256" key="2">
    <source>
        <dbReference type="ARBA" id="ARBA00023015"/>
    </source>
</evidence>
<evidence type="ECO:0000259" key="7">
    <source>
        <dbReference type="Pfam" id="PF08281"/>
    </source>
</evidence>
<feature type="domain" description="RNA polymerase sigma factor 70 region 4 type 2" evidence="7">
    <location>
        <begin position="136"/>
        <end position="187"/>
    </location>
</feature>
<dbReference type="InterPro" id="IPR014284">
    <property type="entry name" value="RNA_pol_sigma-70_dom"/>
</dbReference>
<evidence type="ECO:0000313" key="8">
    <source>
        <dbReference type="EMBL" id="RQP24428.1"/>
    </source>
</evidence>
<comment type="caution">
    <text evidence="8">The sequence shown here is derived from an EMBL/GenBank/DDBJ whole genome shotgun (WGS) entry which is preliminary data.</text>
</comment>
<dbReference type="InterPro" id="IPR039425">
    <property type="entry name" value="RNA_pol_sigma-70-like"/>
</dbReference>
<evidence type="ECO:0000256" key="5">
    <source>
        <dbReference type="ARBA" id="ARBA00023163"/>
    </source>
</evidence>
<feature type="domain" description="RNA polymerase sigma-70 region 2" evidence="6">
    <location>
        <begin position="33"/>
        <end position="96"/>
    </location>
</feature>
<sequence>MNHSATPFAQAAFHPALVENNPVGALSWGDLIEHRAYLVRFAQRKLHDPMLAEDLVHDVFEAVVTGRASFGGRSALRSWLTAVLKNKIVDLVRQRAACDSYDDQADDEHPEAGVAAIECPHARPDEVAEHREFLQRTLARIDQLPAGLRDVMHLRVLQDQSTEDVCEQLAISEENLFVRLHRARKQLVS</sequence>
<dbReference type="InterPro" id="IPR013249">
    <property type="entry name" value="RNA_pol_sigma70_r4_t2"/>
</dbReference>
<name>A0A3N7HQB8_9BURK</name>
<evidence type="ECO:0000256" key="3">
    <source>
        <dbReference type="ARBA" id="ARBA00023082"/>
    </source>
</evidence>
<dbReference type="PANTHER" id="PTHR43133:SF8">
    <property type="entry name" value="RNA POLYMERASE SIGMA FACTOR HI_1459-RELATED"/>
    <property type="match status" value="1"/>
</dbReference>
<dbReference type="Gene3D" id="1.10.10.10">
    <property type="entry name" value="Winged helix-like DNA-binding domain superfamily/Winged helix DNA-binding domain"/>
    <property type="match status" value="1"/>
</dbReference>
<reference evidence="8 9" key="2">
    <citation type="submission" date="2018-12" db="EMBL/GenBank/DDBJ databases">
        <title>Rhizobacter gummiphilus sp. nov., a rubber-degrading bacterium isolated from the soil of a botanical garden in Japan.</title>
        <authorList>
            <person name="Shunsuke S.S."/>
        </authorList>
    </citation>
    <scope>NUCLEOTIDE SEQUENCE [LARGE SCALE GENOMIC DNA]</scope>
    <source>
        <strain evidence="8 9">S-16</strain>
    </source>
</reference>
<proteinExistence type="inferred from homology"/>
<comment type="similarity">
    <text evidence="1">Belongs to the sigma-70 factor family. ECF subfamily.</text>
</comment>
<dbReference type="GO" id="GO:0003677">
    <property type="term" value="F:DNA binding"/>
    <property type="evidence" value="ECO:0007669"/>
    <property type="project" value="UniProtKB-KW"/>
</dbReference>
<dbReference type="EMBL" id="QUSW01000003">
    <property type="protein sequence ID" value="RQP24428.1"/>
    <property type="molecule type" value="Genomic_DNA"/>
</dbReference>
<evidence type="ECO:0000313" key="9">
    <source>
        <dbReference type="Proteomes" id="UP000267464"/>
    </source>
</evidence>
<dbReference type="InterPro" id="IPR007627">
    <property type="entry name" value="RNA_pol_sigma70_r2"/>
</dbReference>
<keyword evidence="4" id="KW-0238">DNA-binding</keyword>
<gene>
    <name evidence="8" type="ORF">DZC73_14140</name>
</gene>
<dbReference type="SUPFAM" id="SSF88946">
    <property type="entry name" value="Sigma2 domain of RNA polymerase sigma factors"/>
    <property type="match status" value="1"/>
</dbReference>
<dbReference type="GO" id="GO:0016987">
    <property type="term" value="F:sigma factor activity"/>
    <property type="evidence" value="ECO:0007669"/>
    <property type="project" value="UniProtKB-KW"/>
</dbReference>
<dbReference type="InterPro" id="IPR013325">
    <property type="entry name" value="RNA_pol_sigma_r2"/>
</dbReference>
<dbReference type="Proteomes" id="UP000267464">
    <property type="component" value="Unassembled WGS sequence"/>
</dbReference>
<protein>
    <submittedName>
        <fullName evidence="8">Sigma-70 family RNA polymerase sigma factor</fullName>
    </submittedName>
</protein>
<dbReference type="RefSeq" id="WP_124540960.1">
    <property type="nucleotide sequence ID" value="NZ_QUSW01000003.1"/>
</dbReference>
<keyword evidence="3" id="KW-0731">Sigma factor</keyword>
<dbReference type="AlphaFoldDB" id="A0A3N7HQB8"/>
<reference evidence="8 9" key="1">
    <citation type="submission" date="2018-08" db="EMBL/GenBank/DDBJ databases">
        <authorList>
            <person name="Khan S.A."/>
            <person name="Jeon C.O."/>
            <person name="Chun B.H."/>
            <person name="Jeong S.E."/>
        </authorList>
    </citation>
    <scope>NUCLEOTIDE SEQUENCE [LARGE SCALE GENOMIC DNA]</scope>
    <source>
        <strain evidence="8 9">S-16</strain>
    </source>
</reference>
<evidence type="ECO:0000256" key="4">
    <source>
        <dbReference type="ARBA" id="ARBA00023125"/>
    </source>
</evidence>
<dbReference type="OrthoDB" id="9782108at2"/>
<keyword evidence="9" id="KW-1185">Reference proteome</keyword>
<dbReference type="CDD" id="cd06171">
    <property type="entry name" value="Sigma70_r4"/>
    <property type="match status" value="1"/>
</dbReference>
<dbReference type="InterPro" id="IPR036388">
    <property type="entry name" value="WH-like_DNA-bd_sf"/>
</dbReference>
<dbReference type="NCBIfam" id="TIGR02937">
    <property type="entry name" value="sigma70-ECF"/>
    <property type="match status" value="1"/>
</dbReference>
<accession>A0A3N7HQB8</accession>
<dbReference type="InterPro" id="IPR013324">
    <property type="entry name" value="RNA_pol_sigma_r3/r4-like"/>
</dbReference>
<dbReference type="Pfam" id="PF04542">
    <property type="entry name" value="Sigma70_r2"/>
    <property type="match status" value="1"/>
</dbReference>
<evidence type="ECO:0000256" key="1">
    <source>
        <dbReference type="ARBA" id="ARBA00010641"/>
    </source>
</evidence>
<dbReference type="SUPFAM" id="SSF88659">
    <property type="entry name" value="Sigma3 and sigma4 domains of RNA polymerase sigma factors"/>
    <property type="match status" value="1"/>
</dbReference>
<organism evidence="8 9">
    <name type="scientific">Piscinibacter terrae</name>
    <dbReference type="NCBI Taxonomy" id="2496871"/>
    <lineage>
        <taxon>Bacteria</taxon>
        <taxon>Pseudomonadati</taxon>
        <taxon>Pseudomonadota</taxon>
        <taxon>Betaproteobacteria</taxon>
        <taxon>Burkholderiales</taxon>
        <taxon>Sphaerotilaceae</taxon>
        <taxon>Piscinibacter</taxon>
    </lineage>
</organism>
<dbReference type="GO" id="GO:0006352">
    <property type="term" value="P:DNA-templated transcription initiation"/>
    <property type="evidence" value="ECO:0007669"/>
    <property type="project" value="InterPro"/>
</dbReference>
<evidence type="ECO:0000259" key="6">
    <source>
        <dbReference type="Pfam" id="PF04542"/>
    </source>
</evidence>
<keyword evidence="5" id="KW-0804">Transcription</keyword>
<dbReference type="Pfam" id="PF08281">
    <property type="entry name" value="Sigma70_r4_2"/>
    <property type="match status" value="1"/>
</dbReference>
<keyword evidence="2" id="KW-0805">Transcription regulation</keyword>
<dbReference type="PANTHER" id="PTHR43133">
    <property type="entry name" value="RNA POLYMERASE ECF-TYPE SIGMA FACTO"/>
    <property type="match status" value="1"/>
</dbReference>